<dbReference type="InterPro" id="IPR038765">
    <property type="entry name" value="Papain-like_cys_pep_sf"/>
</dbReference>
<dbReference type="GO" id="GO:0016579">
    <property type="term" value="P:protein deubiquitination"/>
    <property type="evidence" value="ECO:0007669"/>
    <property type="project" value="InterPro"/>
</dbReference>
<feature type="domain" description="USP" evidence="2">
    <location>
        <begin position="1"/>
        <end position="167"/>
    </location>
</feature>
<dbReference type="Proteomes" id="UP001146793">
    <property type="component" value="Unassembled WGS sequence"/>
</dbReference>
<dbReference type="PANTHER" id="PTHR24006:SF827">
    <property type="entry name" value="UBIQUITIN CARBOXYL-TERMINAL HYDROLASE 34"/>
    <property type="match status" value="1"/>
</dbReference>
<reference evidence="3" key="1">
    <citation type="submission" date="2022-08" db="EMBL/GenBank/DDBJ databases">
        <title>Novel sulphate-reducing endosymbionts in the free-living metamonad Anaeramoeba.</title>
        <authorList>
            <person name="Jerlstrom-Hultqvist J."/>
            <person name="Cepicka I."/>
            <person name="Gallot-Lavallee L."/>
            <person name="Salas-Leiva D."/>
            <person name="Curtis B.A."/>
            <person name="Zahonova K."/>
            <person name="Pipaliya S."/>
            <person name="Dacks J."/>
            <person name="Roger A.J."/>
        </authorList>
    </citation>
    <scope>NUCLEOTIDE SEQUENCE</scope>
    <source>
        <strain evidence="3">Busselton2</strain>
    </source>
</reference>
<protein>
    <submittedName>
        <fullName evidence="3">Prion-like-(Q/n-rich)-domain-bearing protein</fullName>
    </submittedName>
</protein>
<dbReference type="EMBL" id="JANTQA010000042">
    <property type="protein sequence ID" value="KAJ3434759.1"/>
    <property type="molecule type" value="Genomic_DNA"/>
</dbReference>
<organism evidence="3 4">
    <name type="scientific">Anaeramoeba flamelloides</name>
    <dbReference type="NCBI Taxonomy" id="1746091"/>
    <lineage>
        <taxon>Eukaryota</taxon>
        <taxon>Metamonada</taxon>
        <taxon>Anaeramoebidae</taxon>
        <taxon>Anaeramoeba</taxon>
    </lineage>
</organism>
<accession>A0AAV7YZ24</accession>
<dbReference type="GO" id="GO:0005634">
    <property type="term" value="C:nucleus"/>
    <property type="evidence" value="ECO:0007669"/>
    <property type="project" value="TreeGrafter"/>
</dbReference>
<feature type="compositionally biased region" description="Low complexity" evidence="1">
    <location>
        <begin position="29"/>
        <end position="58"/>
    </location>
</feature>
<dbReference type="PROSITE" id="PS00973">
    <property type="entry name" value="USP_2"/>
    <property type="match status" value="1"/>
</dbReference>
<feature type="region of interest" description="Disordered" evidence="1">
    <location>
        <begin position="27"/>
        <end position="59"/>
    </location>
</feature>
<dbReference type="PROSITE" id="PS50235">
    <property type="entry name" value="USP_3"/>
    <property type="match status" value="1"/>
</dbReference>
<dbReference type="InterPro" id="IPR050164">
    <property type="entry name" value="Peptidase_C19"/>
</dbReference>
<dbReference type="Gene3D" id="3.90.70.10">
    <property type="entry name" value="Cysteine proteinases"/>
    <property type="match status" value="1"/>
</dbReference>
<dbReference type="SUPFAM" id="SSF54001">
    <property type="entry name" value="Cysteine proteinases"/>
    <property type="match status" value="1"/>
</dbReference>
<dbReference type="Pfam" id="PF00443">
    <property type="entry name" value="UCH"/>
    <property type="match status" value="1"/>
</dbReference>
<evidence type="ECO:0000313" key="4">
    <source>
        <dbReference type="Proteomes" id="UP001146793"/>
    </source>
</evidence>
<proteinExistence type="predicted"/>
<dbReference type="InterPro" id="IPR001394">
    <property type="entry name" value="Peptidase_C19_UCH"/>
</dbReference>
<dbReference type="PANTHER" id="PTHR24006">
    <property type="entry name" value="UBIQUITIN CARBOXYL-TERMINAL HYDROLASE"/>
    <property type="match status" value="1"/>
</dbReference>
<dbReference type="AlphaFoldDB" id="A0AAV7YZ24"/>
<keyword evidence="3" id="KW-0640">Prion</keyword>
<name>A0AAV7YZ24_9EUKA</name>
<evidence type="ECO:0000313" key="3">
    <source>
        <dbReference type="EMBL" id="KAJ3434759.1"/>
    </source>
</evidence>
<dbReference type="GO" id="GO:0005829">
    <property type="term" value="C:cytosol"/>
    <property type="evidence" value="ECO:0007669"/>
    <property type="project" value="TreeGrafter"/>
</dbReference>
<dbReference type="InterPro" id="IPR018200">
    <property type="entry name" value="USP_CS"/>
</dbReference>
<dbReference type="InterPro" id="IPR028889">
    <property type="entry name" value="USP"/>
</dbReference>
<dbReference type="GO" id="GO:0004843">
    <property type="term" value="F:cysteine-type deubiquitinase activity"/>
    <property type="evidence" value="ECO:0007669"/>
    <property type="project" value="InterPro"/>
</dbReference>
<evidence type="ECO:0000259" key="2">
    <source>
        <dbReference type="PROSITE" id="PS50235"/>
    </source>
</evidence>
<keyword evidence="3" id="KW-0034">Amyloid</keyword>
<comment type="caution">
    <text evidence="3">The sequence shown here is derived from an EMBL/GenBank/DDBJ whole genome shotgun (WGS) entry which is preliminary data.</text>
</comment>
<gene>
    <name evidence="3" type="ORF">M0812_01880</name>
</gene>
<sequence>MYQRKYKINDYYEFPFDLNLYNYTKDGRNNNQKLNQDFNNSSGNTTKNDNNSSGNDNNMADDEYYNYKLTGIIVHSGSTESGHYYSLIKERIPRNFNQSTIFNNKLNDEDLKWYRFDDRLVEEIDPKDIPHECYGGKHYISIKENSIEKTLYEDKFYSAYILIYQRKDTIINNCKKIAKNNIPKTIFNKIWGKNLQYLIYQNLFEKKYSDFFLSLIKNHIELNINHQIILENKNNHNLIKNINNNDENNKKEW</sequence>
<evidence type="ECO:0000256" key="1">
    <source>
        <dbReference type="SAM" id="MobiDB-lite"/>
    </source>
</evidence>